<keyword evidence="9" id="KW-1185">Reference proteome</keyword>
<dbReference type="GO" id="GO:0003677">
    <property type="term" value="F:DNA binding"/>
    <property type="evidence" value="ECO:0007669"/>
    <property type="project" value="InterPro"/>
</dbReference>
<dbReference type="SUPFAM" id="SSF88659">
    <property type="entry name" value="Sigma3 and sigma4 domains of RNA polymerase sigma factors"/>
    <property type="match status" value="1"/>
</dbReference>
<dbReference type="SUPFAM" id="SSF88946">
    <property type="entry name" value="Sigma2 domain of RNA polymerase sigma factors"/>
    <property type="match status" value="1"/>
</dbReference>
<dbReference type="Gene3D" id="1.10.10.10">
    <property type="entry name" value="Winged helix-like DNA-binding domain superfamily/Winged helix DNA-binding domain"/>
    <property type="match status" value="1"/>
</dbReference>
<reference evidence="8" key="2">
    <citation type="submission" date="2017-05" db="EMBL/GenBank/DDBJ databases">
        <authorList>
            <consortium name="The Broad Institute Genomics Platform"/>
            <consortium name="The Broad Institute Genomic Center for Infectious Diseases"/>
            <person name="Earl A."/>
            <person name="Manson A."/>
            <person name="Schwartman J."/>
            <person name="Gilmore M."/>
            <person name="Abouelleil A."/>
            <person name="Cao P."/>
            <person name="Chapman S."/>
            <person name="Cusick C."/>
            <person name="Shea T."/>
            <person name="Young S."/>
            <person name="Neafsey D."/>
            <person name="Nusbaum C."/>
            <person name="Birren B."/>
        </authorList>
    </citation>
    <scope>NUCLEOTIDE SEQUENCE</scope>
    <source>
        <strain evidence="8">9D6_DIV0238</strain>
    </source>
</reference>
<dbReference type="InterPro" id="IPR036388">
    <property type="entry name" value="WH-like_DNA-bd_sf"/>
</dbReference>
<reference evidence="7" key="1">
    <citation type="submission" date="2017-05" db="EMBL/GenBank/DDBJ databases">
        <title>The Genome Sequence of Enterococcus sp. 9D6_DIV0238.</title>
        <authorList>
            <consortium name="The Broad Institute Genomics Platform"/>
            <consortium name="The Broad Institute Genomic Center for Infectious Diseases"/>
            <person name="Earl A."/>
            <person name="Manson A."/>
            <person name="Schwartman J."/>
            <person name="Gilmore M."/>
            <person name="Abouelleil A."/>
            <person name="Cao P."/>
            <person name="Chapman S."/>
            <person name="Cusick C."/>
            <person name="Shea T."/>
            <person name="Young S."/>
            <person name="Neafsey D."/>
            <person name="Nusbaum C."/>
            <person name="Birren B."/>
        </authorList>
    </citation>
    <scope>NUCLEOTIDE SEQUENCE [LARGE SCALE GENOMIC DNA]</scope>
    <source>
        <strain evidence="7">9D6_DIV0238</strain>
    </source>
</reference>
<dbReference type="Proteomes" id="UP000196151">
    <property type="component" value="Chromosome"/>
</dbReference>
<dbReference type="InterPro" id="IPR013325">
    <property type="entry name" value="RNA_pol_sigma_r2"/>
</dbReference>
<dbReference type="PANTHER" id="PTHR43133">
    <property type="entry name" value="RNA POLYMERASE ECF-TYPE SIGMA FACTO"/>
    <property type="match status" value="1"/>
</dbReference>
<dbReference type="EMBL" id="NIBQ01000003">
    <property type="protein sequence ID" value="OUZ30415.1"/>
    <property type="molecule type" value="Genomic_DNA"/>
</dbReference>
<dbReference type="GO" id="GO:0006352">
    <property type="term" value="P:DNA-templated transcription initiation"/>
    <property type="evidence" value="ECO:0007669"/>
    <property type="project" value="InterPro"/>
</dbReference>
<accession>A0A200J1H7</accession>
<sequence length="179" mass="21358">MVKMTTEILELVKKARKGDDNAFEKLLKDQYEYIYRTAYHYAESEFEILDIIQETTSIAYQGLRKLKNDQYFYTWYIRILIRTAYKMRSKTKKIVIEDETSLVADIDYSNEIEQEIDLNDSFNKIERKYADVLQLYYYQDFTIQEISNILEIPSGTVKTNLSRGKQKLKQILGGDYFEK</sequence>
<dbReference type="GO" id="GO:0016987">
    <property type="term" value="F:sigma factor activity"/>
    <property type="evidence" value="ECO:0007669"/>
    <property type="project" value="UniProtKB-KW"/>
</dbReference>
<gene>
    <name evidence="8" type="ORF">A5889_002021</name>
    <name evidence="7" type="ORF">A5889_002703</name>
</gene>
<keyword evidence="3" id="KW-0731">Sigma factor</keyword>
<dbReference type="InterPro" id="IPR014284">
    <property type="entry name" value="RNA_pol_sigma-70_dom"/>
</dbReference>
<keyword evidence="2" id="KW-0805">Transcription regulation</keyword>
<dbReference type="Pfam" id="PF08281">
    <property type="entry name" value="Sigma70_r4_2"/>
    <property type="match status" value="1"/>
</dbReference>
<evidence type="ECO:0000256" key="3">
    <source>
        <dbReference type="ARBA" id="ARBA00023082"/>
    </source>
</evidence>
<dbReference type="AlphaFoldDB" id="A0A200J1H7"/>
<organism evidence="7">
    <name type="scientific">Candidatus Enterococcus dunnyi</name>
    <dbReference type="NCBI Taxonomy" id="1834192"/>
    <lineage>
        <taxon>Bacteria</taxon>
        <taxon>Bacillati</taxon>
        <taxon>Bacillota</taxon>
        <taxon>Bacilli</taxon>
        <taxon>Lactobacillales</taxon>
        <taxon>Enterococcaceae</taxon>
        <taxon>Enterococcus</taxon>
    </lineage>
</organism>
<reference evidence="8" key="3">
    <citation type="submission" date="2024-03" db="EMBL/GenBank/DDBJ databases">
        <title>The Genome Sequence of Enterococcus sp. DIV0238c.</title>
        <authorList>
            <consortium name="The Broad Institute Genomics Platform"/>
            <consortium name="The Broad Institute Microbial Omics Core"/>
            <consortium name="The Broad Institute Genomic Center for Infectious Diseases"/>
            <person name="Earl A."/>
            <person name="Manson A."/>
            <person name="Gilmore M."/>
            <person name="Schwartman J."/>
            <person name="Shea T."/>
            <person name="Abouelleil A."/>
            <person name="Cao P."/>
            <person name="Chapman S."/>
            <person name="Cusick C."/>
            <person name="Young S."/>
            <person name="Neafsey D."/>
            <person name="Nusbaum C."/>
            <person name="Birren B."/>
        </authorList>
    </citation>
    <scope>NUCLEOTIDE SEQUENCE</scope>
    <source>
        <strain evidence="8">9D6_DIV0238</strain>
    </source>
</reference>
<feature type="domain" description="RNA polymerase sigma factor 70 region 4 type 2" evidence="6">
    <location>
        <begin position="123"/>
        <end position="168"/>
    </location>
</feature>
<dbReference type="Gene3D" id="1.10.1740.10">
    <property type="match status" value="1"/>
</dbReference>
<dbReference type="CDD" id="cd06171">
    <property type="entry name" value="Sigma70_r4"/>
    <property type="match status" value="1"/>
</dbReference>
<dbReference type="EMBL" id="CP147246">
    <property type="protein sequence ID" value="WYJ94508.1"/>
    <property type="molecule type" value="Genomic_DNA"/>
</dbReference>
<dbReference type="NCBIfam" id="TIGR02937">
    <property type="entry name" value="sigma70-ECF"/>
    <property type="match status" value="1"/>
</dbReference>
<evidence type="ECO:0000256" key="4">
    <source>
        <dbReference type="ARBA" id="ARBA00023163"/>
    </source>
</evidence>
<dbReference type="InterPro" id="IPR013249">
    <property type="entry name" value="RNA_pol_sigma70_r4_t2"/>
</dbReference>
<evidence type="ECO:0000313" key="9">
    <source>
        <dbReference type="Proteomes" id="UP000196151"/>
    </source>
</evidence>
<dbReference type="Pfam" id="PF04542">
    <property type="entry name" value="Sigma70_r2"/>
    <property type="match status" value="1"/>
</dbReference>
<evidence type="ECO:0000313" key="8">
    <source>
        <dbReference type="EMBL" id="WYJ94508.1"/>
    </source>
</evidence>
<evidence type="ECO:0000259" key="6">
    <source>
        <dbReference type="Pfam" id="PF08281"/>
    </source>
</evidence>
<dbReference type="PANTHER" id="PTHR43133:SF51">
    <property type="entry name" value="RNA POLYMERASE SIGMA FACTOR"/>
    <property type="match status" value="1"/>
</dbReference>
<feature type="domain" description="RNA polymerase sigma-70 region 2" evidence="5">
    <location>
        <begin position="32"/>
        <end position="92"/>
    </location>
</feature>
<evidence type="ECO:0000256" key="1">
    <source>
        <dbReference type="ARBA" id="ARBA00010641"/>
    </source>
</evidence>
<proteinExistence type="inferred from homology"/>
<name>A0A200J1H7_9ENTE</name>
<evidence type="ECO:0000256" key="2">
    <source>
        <dbReference type="ARBA" id="ARBA00023015"/>
    </source>
</evidence>
<comment type="similarity">
    <text evidence="1">Belongs to the sigma-70 factor family. ECF subfamily.</text>
</comment>
<evidence type="ECO:0000313" key="7">
    <source>
        <dbReference type="EMBL" id="OUZ30415.1"/>
    </source>
</evidence>
<evidence type="ECO:0000259" key="5">
    <source>
        <dbReference type="Pfam" id="PF04542"/>
    </source>
</evidence>
<protein>
    <submittedName>
        <fullName evidence="7">TIGR02954 family RNA polymerase sigma-70 factor</fullName>
    </submittedName>
</protein>
<dbReference type="InterPro" id="IPR013324">
    <property type="entry name" value="RNA_pol_sigma_r3/r4-like"/>
</dbReference>
<dbReference type="InterPro" id="IPR039425">
    <property type="entry name" value="RNA_pol_sigma-70-like"/>
</dbReference>
<dbReference type="InterPro" id="IPR007627">
    <property type="entry name" value="RNA_pol_sigma70_r2"/>
</dbReference>
<keyword evidence="4" id="KW-0804">Transcription</keyword>